<dbReference type="InterPro" id="IPR002347">
    <property type="entry name" value="SDR_fam"/>
</dbReference>
<dbReference type="EMBL" id="DF933799">
    <property type="protein sequence ID" value="GAM33283.1"/>
    <property type="molecule type" value="Genomic_DNA"/>
</dbReference>
<dbReference type="SUPFAM" id="SSF51735">
    <property type="entry name" value="NAD(P)-binding Rossmann-fold domains"/>
    <property type="match status" value="1"/>
</dbReference>
<sequence>MYPFASNLSGSHALVTGGSKGIGRLIVQALLAEGVNVSYCARNPRGDEFSTFQRAADNARAVVSTVDIANAADIKNWVKKSVDEFGKIDCDKASPIFQDPTPEHWEKSFKADIMGLVTLLEATEPYLVERAKAGGSPSVVVITSLAGYDLVLPTIGSPYTTFTRAKSVIAKDYARKFAPLSVRVNTLALGLVNTPNITHPDGSVEWSTYQTFTKNNPEVIKALEDKVPLKRAAECEEVANVVVFLASSLSSYVCGATITVDGSMSNALV</sequence>
<dbReference type="PANTHER" id="PTHR42760">
    <property type="entry name" value="SHORT-CHAIN DEHYDROGENASES/REDUCTASES FAMILY MEMBER"/>
    <property type="match status" value="1"/>
</dbReference>
<evidence type="ECO:0000256" key="3">
    <source>
        <dbReference type="ARBA" id="ARBA00023002"/>
    </source>
</evidence>
<dbReference type="GO" id="GO:0006633">
    <property type="term" value="P:fatty acid biosynthetic process"/>
    <property type="evidence" value="ECO:0007669"/>
    <property type="project" value="TreeGrafter"/>
</dbReference>
<name>A0A0B8MXN6_TALPI</name>
<keyword evidence="3" id="KW-0560">Oxidoreductase</keyword>
<evidence type="ECO:0000256" key="2">
    <source>
        <dbReference type="ARBA" id="ARBA00022857"/>
    </source>
</evidence>
<keyword evidence="5" id="KW-1185">Reference proteome</keyword>
<dbReference type="PRINTS" id="PR00081">
    <property type="entry name" value="GDHRDH"/>
</dbReference>
<gene>
    <name evidence="4" type="ORF">TCE0_003f00070</name>
</gene>
<dbReference type="Pfam" id="PF13561">
    <property type="entry name" value="adh_short_C2"/>
    <property type="match status" value="1"/>
</dbReference>
<protein>
    <submittedName>
        <fullName evidence="4">Tropinone reductase</fullName>
    </submittedName>
</protein>
<dbReference type="Proteomes" id="UP000053095">
    <property type="component" value="Unassembled WGS sequence"/>
</dbReference>
<dbReference type="GO" id="GO:0016616">
    <property type="term" value="F:oxidoreductase activity, acting on the CH-OH group of donors, NAD or NADP as acceptor"/>
    <property type="evidence" value="ECO:0007669"/>
    <property type="project" value="TreeGrafter"/>
</dbReference>
<keyword evidence="2" id="KW-0521">NADP</keyword>
<dbReference type="PANTHER" id="PTHR42760:SF133">
    <property type="entry name" value="3-OXOACYL-[ACYL-CARRIER-PROTEIN] REDUCTASE"/>
    <property type="match status" value="1"/>
</dbReference>
<accession>A0A0B8MXN6</accession>
<evidence type="ECO:0000313" key="4">
    <source>
        <dbReference type="EMBL" id="GAM33283.1"/>
    </source>
</evidence>
<evidence type="ECO:0000256" key="1">
    <source>
        <dbReference type="ARBA" id="ARBA00006484"/>
    </source>
</evidence>
<reference evidence="5" key="1">
    <citation type="journal article" date="2015" name="Genome Announc.">
        <title>Draft genome sequence of Talaromyces cellulolyticus strain Y-94, a source of lignocellulosic biomass-degrading enzymes.</title>
        <authorList>
            <person name="Fujii T."/>
            <person name="Koike H."/>
            <person name="Sawayama S."/>
            <person name="Yano S."/>
            <person name="Inoue H."/>
        </authorList>
    </citation>
    <scope>NUCLEOTIDE SEQUENCE [LARGE SCALE GENOMIC DNA]</scope>
    <source>
        <strain evidence="5">Y-94</strain>
    </source>
</reference>
<proteinExistence type="inferred from homology"/>
<comment type="similarity">
    <text evidence="1">Belongs to the short-chain dehydrogenases/reductases (SDR) family.</text>
</comment>
<dbReference type="Gene3D" id="3.40.50.720">
    <property type="entry name" value="NAD(P)-binding Rossmann-like Domain"/>
    <property type="match status" value="1"/>
</dbReference>
<evidence type="ECO:0000313" key="5">
    <source>
        <dbReference type="Proteomes" id="UP000053095"/>
    </source>
</evidence>
<dbReference type="AlphaFoldDB" id="A0A0B8MXN6"/>
<organism evidence="4 5">
    <name type="scientific">Talaromyces pinophilus</name>
    <name type="common">Penicillium pinophilum</name>
    <dbReference type="NCBI Taxonomy" id="128442"/>
    <lineage>
        <taxon>Eukaryota</taxon>
        <taxon>Fungi</taxon>
        <taxon>Dikarya</taxon>
        <taxon>Ascomycota</taxon>
        <taxon>Pezizomycotina</taxon>
        <taxon>Eurotiomycetes</taxon>
        <taxon>Eurotiomycetidae</taxon>
        <taxon>Eurotiales</taxon>
        <taxon>Trichocomaceae</taxon>
        <taxon>Talaromyces</taxon>
        <taxon>Talaromyces sect. Talaromyces</taxon>
    </lineage>
</organism>
<dbReference type="GO" id="GO:0048038">
    <property type="term" value="F:quinone binding"/>
    <property type="evidence" value="ECO:0007669"/>
    <property type="project" value="TreeGrafter"/>
</dbReference>
<dbReference type="InterPro" id="IPR036291">
    <property type="entry name" value="NAD(P)-bd_dom_sf"/>
</dbReference>